<sequence>MIQEEVFGTKDTLNYYLLDTYIVSKASEIVAKEIGNSYHLYQDKFFEKQIALFDKVSPLYGKWKQEELKRLMSENSIK</sequence>
<dbReference type="RefSeq" id="WP_044767989.1">
    <property type="nucleotide sequence ID" value="NZ_CEIH01000323.1"/>
</dbReference>
<dbReference type="Proteomes" id="UP000069526">
    <property type="component" value="Unassembled WGS sequence"/>
</dbReference>
<dbReference type="AlphaFoldDB" id="A0A0Z8NZB1"/>
<accession>A0A0Z8NZB1</accession>
<reference evidence="1 2" key="1">
    <citation type="submission" date="2016-02" db="EMBL/GenBank/DDBJ databases">
        <authorList>
            <consortium name="Pathogen Informatics"/>
        </authorList>
    </citation>
    <scope>NUCLEOTIDE SEQUENCE [LARGE SCALE GENOMIC DNA]</scope>
    <source>
        <strain evidence="1 2">SS1013</strain>
    </source>
</reference>
<name>A0A0Z8NZB1_STRSU</name>
<gene>
    <name evidence="1" type="ORF">ERS132539_01379</name>
</gene>
<organism evidence="1 2">
    <name type="scientific">Streptococcus suis</name>
    <dbReference type="NCBI Taxonomy" id="1307"/>
    <lineage>
        <taxon>Bacteria</taxon>
        <taxon>Bacillati</taxon>
        <taxon>Bacillota</taxon>
        <taxon>Bacilli</taxon>
        <taxon>Lactobacillales</taxon>
        <taxon>Streptococcaceae</taxon>
        <taxon>Streptococcus</taxon>
    </lineage>
</organism>
<proteinExistence type="predicted"/>
<evidence type="ECO:0000313" key="2">
    <source>
        <dbReference type="Proteomes" id="UP000069526"/>
    </source>
</evidence>
<evidence type="ECO:0000313" key="1">
    <source>
        <dbReference type="EMBL" id="CYW36313.1"/>
    </source>
</evidence>
<protein>
    <submittedName>
        <fullName evidence="1">Uncharacterized protein</fullName>
    </submittedName>
</protein>
<dbReference type="EMBL" id="FIJK01000032">
    <property type="protein sequence ID" value="CYW36313.1"/>
    <property type="molecule type" value="Genomic_DNA"/>
</dbReference>